<dbReference type="VEuPathDB" id="FungiDB:DFL_007582"/>
<dbReference type="Proteomes" id="UP000283090">
    <property type="component" value="Unassembled WGS sequence"/>
</dbReference>
<keyword evidence="3" id="KW-0560">Oxidoreductase</keyword>
<evidence type="ECO:0000256" key="1">
    <source>
        <dbReference type="ARBA" id="ARBA00007905"/>
    </source>
</evidence>
<name>A0A436ZWX0_ARTFL</name>
<evidence type="ECO:0000259" key="4">
    <source>
        <dbReference type="Pfam" id="PF00248"/>
    </source>
</evidence>
<feature type="domain" description="NADP-dependent oxidoreductase" evidence="4">
    <location>
        <begin position="34"/>
        <end position="353"/>
    </location>
</feature>
<dbReference type="Gene3D" id="3.20.20.100">
    <property type="entry name" value="NADP-dependent oxidoreductase domain"/>
    <property type="match status" value="1"/>
</dbReference>
<dbReference type="SUPFAM" id="SSF51430">
    <property type="entry name" value="NAD(P)-linked oxidoreductase"/>
    <property type="match status" value="1"/>
</dbReference>
<dbReference type="RefSeq" id="XP_067488727.1">
    <property type="nucleotide sequence ID" value="XM_067637185.1"/>
</dbReference>
<evidence type="ECO:0000256" key="3">
    <source>
        <dbReference type="ARBA" id="ARBA00023002"/>
    </source>
</evidence>
<keyword evidence="6" id="KW-1185">Reference proteome</keyword>
<protein>
    <recommendedName>
        <fullName evidence="4">NADP-dependent oxidoreductase domain-containing protein</fullName>
    </recommendedName>
</protein>
<dbReference type="InterPro" id="IPR023210">
    <property type="entry name" value="NADP_OxRdtase_dom"/>
</dbReference>
<evidence type="ECO:0000256" key="2">
    <source>
        <dbReference type="ARBA" id="ARBA00022857"/>
    </source>
</evidence>
<sequence>MAQMPEYLKASVESTKATYKRLGTSGLRVSVPILGAMSIGSSQWQNWVLDEDKALPLLKAAYDRGINTWDTANTYSNGRSELVIAKAIKKYEIPRHKIVILTKCWGHVLDTPEGPAWAFEDALRKSKDFVNQGGSSRAAIFNQVENSLKRLETDYIDLLQVHRFDYNTPIEETMKALHDLVQSGKVRYIGASSMWATQFARMQFVAEKNGWTKFVSMQNQYNLLYREEEREMNRFCNDTGVGLIPWAPLARGHLARQPEDFGTTDRSASEKKLSHIPFLRIGSEENDKEIVKRVKEIAEKKGWKMSHVALAWINKRISSPIIGFSSVERIDEALEANGKELTAEEEKYLEELYVDRAVTGFT</sequence>
<dbReference type="FunFam" id="3.20.20.100:FF:000004">
    <property type="entry name" value="Oxidoreductase, aldo/keto reductase"/>
    <property type="match status" value="1"/>
</dbReference>
<dbReference type="PANTHER" id="PTHR43364">
    <property type="entry name" value="NADH-SPECIFIC METHYLGLYOXAL REDUCTASE-RELATED"/>
    <property type="match status" value="1"/>
</dbReference>
<evidence type="ECO:0000313" key="5">
    <source>
        <dbReference type="EMBL" id="RVD83183.1"/>
    </source>
</evidence>
<proteinExistence type="inferred from homology"/>
<dbReference type="OrthoDB" id="48988at2759"/>
<keyword evidence="2" id="KW-0521">NADP</keyword>
<dbReference type="STRING" id="97331.A0A436ZWX0"/>
<dbReference type="InterPro" id="IPR036812">
    <property type="entry name" value="NAD(P)_OxRdtase_dom_sf"/>
</dbReference>
<dbReference type="InterPro" id="IPR050523">
    <property type="entry name" value="AKR_Detox_Biosynth"/>
</dbReference>
<dbReference type="PANTHER" id="PTHR43364:SF9">
    <property type="entry name" value="OXIDOREDUCTASE"/>
    <property type="match status" value="1"/>
</dbReference>
<dbReference type="GO" id="GO:0005829">
    <property type="term" value="C:cytosol"/>
    <property type="evidence" value="ECO:0007669"/>
    <property type="project" value="UniProtKB-ARBA"/>
</dbReference>
<dbReference type="GO" id="GO:0016491">
    <property type="term" value="F:oxidoreductase activity"/>
    <property type="evidence" value="ECO:0007669"/>
    <property type="project" value="UniProtKB-KW"/>
</dbReference>
<dbReference type="AlphaFoldDB" id="A0A436ZWX0"/>
<evidence type="ECO:0000313" key="6">
    <source>
        <dbReference type="Proteomes" id="UP000283090"/>
    </source>
</evidence>
<comment type="similarity">
    <text evidence="1">Belongs to the aldo/keto reductase family.</text>
</comment>
<comment type="caution">
    <text evidence="5">The sequence shown here is derived from an EMBL/GenBank/DDBJ whole genome shotgun (WGS) entry which is preliminary data.</text>
</comment>
<dbReference type="CDD" id="cd19079">
    <property type="entry name" value="AKR_EcYajO-like"/>
    <property type="match status" value="1"/>
</dbReference>
<dbReference type="EMBL" id="SAEB01000009">
    <property type="protein sequence ID" value="RVD83183.1"/>
    <property type="molecule type" value="Genomic_DNA"/>
</dbReference>
<reference evidence="5 6" key="1">
    <citation type="submission" date="2019-01" db="EMBL/GenBank/DDBJ databases">
        <title>Intercellular communication is required for trap formation in the nematode-trapping fungus Duddingtonia flagrans.</title>
        <authorList>
            <person name="Youssar L."/>
            <person name="Wernet V."/>
            <person name="Hensel N."/>
            <person name="Hildebrandt H.-G."/>
            <person name="Fischer R."/>
        </authorList>
    </citation>
    <scope>NUCLEOTIDE SEQUENCE [LARGE SCALE GENOMIC DNA]</scope>
    <source>
        <strain evidence="5 6">CBS H-5679</strain>
    </source>
</reference>
<organism evidence="5 6">
    <name type="scientific">Arthrobotrys flagrans</name>
    <name type="common">Nematode-trapping fungus</name>
    <name type="synonym">Trichothecium flagrans</name>
    <dbReference type="NCBI Taxonomy" id="97331"/>
    <lineage>
        <taxon>Eukaryota</taxon>
        <taxon>Fungi</taxon>
        <taxon>Dikarya</taxon>
        <taxon>Ascomycota</taxon>
        <taxon>Pezizomycotina</taxon>
        <taxon>Orbiliomycetes</taxon>
        <taxon>Orbiliales</taxon>
        <taxon>Orbiliaceae</taxon>
        <taxon>Arthrobotrys</taxon>
    </lineage>
</organism>
<dbReference type="GeneID" id="93589893"/>
<gene>
    <name evidence="5" type="ORF">DFL_007582</name>
</gene>
<accession>A0A436ZWX0</accession>
<dbReference type="Pfam" id="PF00248">
    <property type="entry name" value="Aldo_ket_red"/>
    <property type="match status" value="1"/>
</dbReference>